<dbReference type="Gene3D" id="3.40.47.10">
    <property type="match status" value="1"/>
</dbReference>
<evidence type="ECO:0000313" key="1">
    <source>
        <dbReference type="EMBL" id="MCZ8516859.1"/>
    </source>
</evidence>
<dbReference type="EMBL" id="JAQAGZ010000028">
    <property type="protein sequence ID" value="MCZ8516859.1"/>
    <property type="molecule type" value="Genomic_DNA"/>
</dbReference>
<sequence>MKNRFAITGMSIMGKWGSGIDQFIDFCDGKVNDEVEIPIVPGFVKSNFSPLVYHNIKKLMETCTLNKGSRTAILLGSIFGDSITDDLSVCNSVQRQPLDPLLFAQSIPNAVLGFISRQFNMTGTFSCITSMDPLLTVMLEMSELLLCSDDADQVVLTAAEIANPRNDEIYSQYFKTGCKTKHRDIVASIVVETEENALKNHRPILFYIDEYKELSQHHDLVNEDVTLDFSHDPLLFSSTYSFVKLLLTWDQMKKSNIQSASIIDRNLNHKAGKIEISLPMEGNNEH</sequence>
<reference evidence="1 2" key="1">
    <citation type="submission" date="2022-12" db="EMBL/GenBank/DDBJ databases">
        <title>Draft genome sequence of Paenibacillus sp. dW9.</title>
        <authorList>
            <person name="Choi E.-W."/>
            <person name="Kim D.-U."/>
        </authorList>
    </citation>
    <scope>NUCLEOTIDE SEQUENCE [LARGE SCALE GENOMIC DNA]</scope>
    <source>
        <strain evidence="2">dW9</strain>
    </source>
</reference>
<dbReference type="RefSeq" id="WP_269885394.1">
    <property type="nucleotide sequence ID" value="NZ_JAQAGZ010000028.1"/>
</dbReference>
<dbReference type="SUPFAM" id="SSF53901">
    <property type="entry name" value="Thiolase-like"/>
    <property type="match status" value="1"/>
</dbReference>
<gene>
    <name evidence="1" type="ORF">O9H85_31760</name>
</gene>
<evidence type="ECO:0008006" key="3">
    <source>
        <dbReference type="Google" id="ProtNLM"/>
    </source>
</evidence>
<keyword evidence="2" id="KW-1185">Reference proteome</keyword>
<accession>A0ABT4QJ08</accession>
<proteinExistence type="predicted"/>
<dbReference type="Proteomes" id="UP001527882">
    <property type="component" value="Unassembled WGS sequence"/>
</dbReference>
<dbReference type="InterPro" id="IPR016039">
    <property type="entry name" value="Thiolase-like"/>
</dbReference>
<evidence type="ECO:0000313" key="2">
    <source>
        <dbReference type="Proteomes" id="UP001527882"/>
    </source>
</evidence>
<protein>
    <recommendedName>
        <fullName evidence="3">Beta-ketoacyl synthase N-terminal domain-containing protein</fullName>
    </recommendedName>
</protein>
<name>A0ABT4QJ08_9BACL</name>
<organism evidence="1 2">
    <name type="scientific">Paenibacillus gyeongsangnamensis</name>
    <dbReference type="NCBI Taxonomy" id="3388067"/>
    <lineage>
        <taxon>Bacteria</taxon>
        <taxon>Bacillati</taxon>
        <taxon>Bacillota</taxon>
        <taxon>Bacilli</taxon>
        <taxon>Bacillales</taxon>
        <taxon>Paenibacillaceae</taxon>
        <taxon>Paenibacillus</taxon>
    </lineage>
</organism>
<comment type="caution">
    <text evidence="1">The sequence shown here is derived from an EMBL/GenBank/DDBJ whole genome shotgun (WGS) entry which is preliminary data.</text>
</comment>